<gene>
    <name evidence="2" type="ORF">HCDG_07086</name>
</gene>
<reference evidence="3" key="1">
    <citation type="submission" date="2009-05" db="EMBL/GenBank/DDBJ databases">
        <title>The genome sequence of Ajellomyces capsulatus strain H143.</title>
        <authorList>
            <person name="Champion M."/>
            <person name="Cuomo C.A."/>
            <person name="Ma L.-J."/>
            <person name="Henn M.R."/>
            <person name="Sil A."/>
            <person name="Goldman B."/>
            <person name="Young S.K."/>
            <person name="Kodira C.D."/>
            <person name="Zeng Q."/>
            <person name="Koehrsen M."/>
            <person name="Alvarado L."/>
            <person name="Berlin A.M."/>
            <person name="Borenstein D."/>
            <person name="Chen Z."/>
            <person name="Engels R."/>
            <person name="Freedman E."/>
            <person name="Gellesch M."/>
            <person name="Goldberg J."/>
            <person name="Griggs A."/>
            <person name="Gujja S."/>
            <person name="Heiman D.I."/>
            <person name="Hepburn T.A."/>
            <person name="Howarth C."/>
            <person name="Jen D."/>
            <person name="Larson L."/>
            <person name="Lewis B."/>
            <person name="Mehta T."/>
            <person name="Park D."/>
            <person name="Pearson M."/>
            <person name="Roberts A."/>
            <person name="Saif S."/>
            <person name="Shea T.D."/>
            <person name="Shenoy N."/>
            <person name="Sisk P."/>
            <person name="Stolte C."/>
            <person name="Sykes S."/>
            <person name="Walk T."/>
            <person name="White J."/>
            <person name="Yandava C."/>
            <person name="Klein B."/>
            <person name="McEwen J.G."/>
            <person name="Puccia R."/>
            <person name="Goldman G.H."/>
            <person name="Felipe M.S."/>
            <person name="Nino-Vega G."/>
            <person name="San-Blas G."/>
            <person name="Taylor J.W."/>
            <person name="Mendoza L."/>
            <person name="Galagan J.E."/>
            <person name="Nusbaum C."/>
            <person name="Birren B.W."/>
        </authorList>
    </citation>
    <scope>NUCLEOTIDE SEQUENCE [LARGE SCALE GENOMIC DNA]</scope>
    <source>
        <strain evidence="3">H143</strain>
    </source>
</reference>
<accession>C6HLK5</accession>
<evidence type="ECO:0000256" key="1">
    <source>
        <dbReference type="SAM" id="MobiDB-lite"/>
    </source>
</evidence>
<dbReference type="VEuPathDB" id="FungiDB:HCDG_07086"/>
<proteinExistence type="predicted"/>
<dbReference type="EMBL" id="GG692430">
    <property type="protein sequence ID" value="EER39142.1"/>
    <property type="molecule type" value="Genomic_DNA"/>
</dbReference>
<dbReference type="Proteomes" id="UP000002624">
    <property type="component" value="Unassembled WGS sequence"/>
</dbReference>
<feature type="region of interest" description="Disordered" evidence="1">
    <location>
        <begin position="147"/>
        <end position="166"/>
    </location>
</feature>
<evidence type="ECO:0000313" key="2">
    <source>
        <dbReference type="EMBL" id="EER39142.1"/>
    </source>
</evidence>
<sequence length="166" mass="18562">MSTALFVGRSFKTFSKISANNPSATHTINVSSPSPQANERNTMLLWSWHLGTVKCVPRPAFLLISHFSIYRYGLLTSERQSWLISHTRARSGSLLRTELTHQEKVFIRRSVLHEHISRGPKGVWKKSPTAVDGATLEGYDGMVPHTDGDGCHCSNPEMKDGRRSSK</sequence>
<protein>
    <submittedName>
        <fullName evidence="2">Uncharacterized protein</fullName>
    </submittedName>
</protein>
<organism evidence="2 3">
    <name type="scientific">Ajellomyces capsulatus (strain H143)</name>
    <name type="common">Darling's disease fungus</name>
    <name type="synonym">Histoplasma capsulatum</name>
    <dbReference type="NCBI Taxonomy" id="544712"/>
    <lineage>
        <taxon>Eukaryota</taxon>
        <taxon>Fungi</taxon>
        <taxon>Dikarya</taxon>
        <taxon>Ascomycota</taxon>
        <taxon>Pezizomycotina</taxon>
        <taxon>Eurotiomycetes</taxon>
        <taxon>Eurotiomycetidae</taxon>
        <taxon>Onygenales</taxon>
        <taxon>Ajellomycetaceae</taxon>
        <taxon>Histoplasma</taxon>
    </lineage>
</organism>
<evidence type="ECO:0000313" key="3">
    <source>
        <dbReference type="Proteomes" id="UP000002624"/>
    </source>
</evidence>
<dbReference type="OMA" id="RNTMLLW"/>
<dbReference type="HOGENOM" id="CLU_1602226_0_0_1"/>
<feature type="compositionally biased region" description="Basic and acidic residues" evidence="1">
    <location>
        <begin position="157"/>
        <end position="166"/>
    </location>
</feature>
<name>C6HLK5_AJECH</name>
<dbReference type="AlphaFoldDB" id="C6HLK5"/>